<dbReference type="SFLD" id="SFLDG01153">
    <property type="entry name" value="Main.4:_Theta-like"/>
    <property type="match status" value="1"/>
</dbReference>
<dbReference type="RefSeq" id="XP_015172912.1">
    <property type="nucleotide sequence ID" value="XM_015317426.1"/>
</dbReference>
<gene>
    <name evidence="6 7 8 9" type="primary">LOC107064581</name>
</gene>
<dbReference type="Pfam" id="PF02798">
    <property type="entry name" value="GST_N"/>
    <property type="match status" value="1"/>
</dbReference>
<dbReference type="PANTHER" id="PTHR43969">
    <property type="entry name" value="GLUTATHIONE S TRANSFERASE D10, ISOFORM A-RELATED"/>
    <property type="match status" value="1"/>
</dbReference>
<keyword evidence="5" id="KW-1185">Reference proteome</keyword>
<dbReference type="SUPFAM" id="SSF47616">
    <property type="entry name" value="GST C-terminal domain-like"/>
    <property type="match status" value="1"/>
</dbReference>
<evidence type="ECO:0000313" key="9">
    <source>
        <dbReference type="RefSeq" id="XP_015172912.1"/>
    </source>
</evidence>
<evidence type="ECO:0000313" key="6">
    <source>
        <dbReference type="RefSeq" id="XP_015172883.1"/>
    </source>
</evidence>
<evidence type="ECO:0000313" key="5">
    <source>
        <dbReference type="Proteomes" id="UP000694924"/>
    </source>
</evidence>
<dbReference type="InterPro" id="IPR010987">
    <property type="entry name" value="Glutathione-S-Trfase_C-like"/>
</dbReference>
<evidence type="ECO:0000313" key="7">
    <source>
        <dbReference type="RefSeq" id="XP_015172893.1"/>
    </source>
</evidence>
<evidence type="ECO:0000256" key="2">
    <source>
        <dbReference type="RuleBase" id="RU003494"/>
    </source>
</evidence>
<dbReference type="Proteomes" id="UP000694924">
    <property type="component" value="Unplaced"/>
</dbReference>
<sequence length="218" mass="24829">MPKVTLYSTIASPPCRAVLMVGAAVGVDFDIKEINLHNGDHRKEDFIKINPQHTIPTIQDNDFILWDSHAIVTYLVDKYGTNDSLYPKSLQLRSTVWQCLIFNASILFPSLKRIVRPIIIGSETKVRNELLDDAKEGLETFNKLLEGKQWLVGDSYTIADICCVCTVSSMIVLLQLNEYPNVQAWLKRCEKHLPGYGKYNEPGNKIIQEMFKQKITNE</sequence>
<dbReference type="PROSITE" id="PS50404">
    <property type="entry name" value="GST_NTER"/>
    <property type="match status" value="1"/>
</dbReference>
<evidence type="ECO:0000259" key="3">
    <source>
        <dbReference type="PROSITE" id="PS50404"/>
    </source>
</evidence>
<dbReference type="RefSeq" id="XP_015172903.1">
    <property type="nucleotide sequence ID" value="XM_015317417.1"/>
</dbReference>
<accession>A0ABM1HY66</accession>
<feature type="domain" description="GST N-terminal" evidence="3">
    <location>
        <begin position="2"/>
        <end position="83"/>
    </location>
</feature>
<dbReference type="CDD" id="cd03045">
    <property type="entry name" value="GST_N_Delta_Epsilon"/>
    <property type="match status" value="1"/>
</dbReference>
<dbReference type="GeneID" id="107064581"/>
<dbReference type="InterPro" id="IPR004046">
    <property type="entry name" value="GST_C"/>
</dbReference>
<evidence type="ECO:0000313" key="8">
    <source>
        <dbReference type="RefSeq" id="XP_015172903.1"/>
    </source>
</evidence>
<name>A0ABM1HY66_POLDO</name>
<dbReference type="CDD" id="cd03177">
    <property type="entry name" value="GST_C_Delta_Epsilon"/>
    <property type="match status" value="1"/>
</dbReference>
<protein>
    <submittedName>
        <fullName evidence="6 7">Glutathione S-transferase 1-like</fullName>
    </submittedName>
</protein>
<dbReference type="InterPro" id="IPR036282">
    <property type="entry name" value="Glutathione-S-Trfase_C_sf"/>
</dbReference>
<dbReference type="PANTHER" id="PTHR43969:SF9">
    <property type="entry name" value="GLUTATHIONE S TRANSFERASE D10, ISOFORM A-RELATED"/>
    <property type="match status" value="1"/>
</dbReference>
<reference evidence="6 7" key="1">
    <citation type="submission" date="2025-05" db="UniProtKB">
        <authorList>
            <consortium name="RefSeq"/>
        </authorList>
    </citation>
    <scope>IDENTIFICATION</scope>
    <source>
        <tissue evidence="6 7">Whole body</tissue>
    </source>
</reference>
<comment type="similarity">
    <text evidence="2">Belongs to the GST superfamily.</text>
</comment>
<organism evidence="5 8">
    <name type="scientific">Polistes dominula</name>
    <name type="common">European paper wasp</name>
    <name type="synonym">Vespa dominula</name>
    <dbReference type="NCBI Taxonomy" id="743375"/>
    <lineage>
        <taxon>Eukaryota</taxon>
        <taxon>Metazoa</taxon>
        <taxon>Ecdysozoa</taxon>
        <taxon>Arthropoda</taxon>
        <taxon>Hexapoda</taxon>
        <taxon>Insecta</taxon>
        <taxon>Pterygota</taxon>
        <taxon>Neoptera</taxon>
        <taxon>Endopterygota</taxon>
        <taxon>Hymenoptera</taxon>
        <taxon>Apocrita</taxon>
        <taxon>Aculeata</taxon>
        <taxon>Vespoidea</taxon>
        <taxon>Vespidae</taxon>
        <taxon>Polistinae</taxon>
        <taxon>Polistini</taxon>
        <taxon>Polistes</taxon>
    </lineage>
</organism>
<dbReference type="SFLD" id="SFLDS00019">
    <property type="entry name" value="Glutathione_Transferase_(cytos"/>
    <property type="match status" value="1"/>
</dbReference>
<dbReference type="InterPro" id="IPR036249">
    <property type="entry name" value="Thioredoxin-like_sf"/>
</dbReference>
<dbReference type="Pfam" id="PF00043">
    <property type="entry name" value="GST_C"/>
    <property type="match status" value="1"/>
</dbReference>
<feature type="domain" description="GST C-terminal" evidence="4">
    <location>
        <begin position="89"/>
        <end position="206"/>
    </location>
</feature>
<dbReference type="InterPro" id="IPR004045">
    <property type="entry name" value="Glutathione_S-Trfase_N"/>
</dbReference>
<dbReference type="InterPro" id="IPR040079">
    <property type="entry name" value="Glutathione_S-Trfase"/>
</dbReference>
<dbReference type="Gene3D" id="3.40.30.10">
    <property type="entry name" value="Glutaredoxin"/>
    <property type="match status" value="1"/>
</dbReference>
<proteinExistence type="inferred from homology"/>
<evidence type="ECO:0000259" key="4">
    <source>
        <dbReference type="PROSITE" id="PS50405"/>
    </source>
</evidence>
<comment type="subunit">
    <text evidence="1">Homodimer.</text>
</comment>
<dbReference type="SFLD" id="SFLDG00358">
    <property type="entry name" value="Main_(cytGST)"/>
    <property type="match status" value="1"/>
</dbReference>
<dbReference type="SUPFAM" id="SSF52833">
    <property type="entry name" value="Thioredoxin-like"/>
    <property type="match status" value="1"/>
</dbReference>
<dbReference type="RefSeq" id="XP_015172893.1">
    <property type="nucleotide sequence ID" value="XM_015317407.1"/>
</dbReference>
<dbReference type="RefSeq" id="XP_015172883.1">
    <property type="nucleotide sequence ID" value="XM_015317397.1"/>
</dbReference>
<dbReference type="Gene3D" id="1.20.1050.10">
    <property type="match status" value="1"/>
</dbReference>
<dbReference type="PROSITE" id="PS50405">
    <property type="entry name" value="GST_CTER"/>
    <property type="match status" value="1"/>
</dbReference>
<evidence type="ECO:0000256" key="1">
    <source>
        <dbReference type="ARBA" id="ARBA00011738"/>
    </source>
</evidence>